<evidence type="ECO:0000259" key="1">
    <source>
        <dbReference type="Pfam" id="PF18862"/>
    </source>
</evidence>
<dbReference type="InterPro" id="IPR041223">
    <property type="entry name" value="ApeA_NTD"/>
</dbReference>
<reference evidence="2" key="1">
    <citation type="submission" date="2021-03" db="EMBL/GenBank/DDBJ databases">
        <title>Whole genome shotgun sequence of Actinoplanes consettensis NBRC 14913.</title>
        <authorList>
            <person name="Komaki H."/>
            <person name="Tamura T."/>
        </authorList>
    </citation>
    <scope>NUCLEOTIDE SEQUENCE</scope>
    <source>
        <strain evidence="2">NBRC 14913</strain>
    </source>
</reference>
<sequence length="124" mass="13641">MQSENLASGSARSQADGRLVFDPVEGTSLTLADSLIERLPSGQEHELDGGVRGRILGVINDGEVLQPVTLIDCIWSARRKYRPNSFLIGGHFATDEETEFESVIVRLRDAAPWVNQEAGRFSRS</sequence>
<dbReference type="Proteomes" id="UP000680865">
    <property type="component" value="Unassembled WGS sequence"/>
</dbReference>
<accession>A0A919SXJ4</accession>
<dbReference type="Pfam" id="PF18862">
    <property type="entry name" value="ApeA_NTD1"/>
    <property type="match status" value="1"/>
</dbReference>
<evidence type="ECO:0000313" key="2">
    <source>
        <dbReference type="EMBL" id="GIM79844.1"/>
    </source>
</evidence>
<protein>
    <recommendedName>
        <fullName evidence="1">ApeA N-terminal domain-containing protein</fullName>
    </recommendedName>
</protein>
<evidence type="ECO:0000313" key="3">
    <source>
        <dbReference type="Proteomes" id="UP000680865"/>
    </source>
</evidence>
<keyword evidence="3" id="KW-1185">Reference proteome</keyword>
<comment type="caution">
    <text evidence="2">The sequence shown here is derived from an EMBL/GenBank/DDBJ whole genome shotgun (WGS) entry which is preliminary data.</text>
</comment>
<feature type="domain" description="ApeA N-terminal" evidence="1">
    <location>
        <begin position="16"/>
        <end position="117"/>
    </location>
</feature>
<proteinExistence type="predicted"/>
<organism evidence="2 3">
    <name type="scientific">Winogradskya consettensis</name>
    <dbReference type="NCBI Taxonomy" id="113560"/>
    <lineage>
        <taxon>Bacteria</taxon>
        <taxon>Bacillati</taxon>
        <taxon>Actinomycetota</taxon>
        <taxon>Actinomycetes</taxon>
        <taxon>Micromonosporales</taxon>
        <taxon>Micromonosporaceae</taxon>
        <taxon>Winogradskya</taxon>
    </lineage>
</organism>
<dbReference type="AlphaFoldDB" id="A0A919SXJ4"/>
<name>A0A919SXJ4_9ACTN</name>
<gene>
    <name evidence="2" type="ORF">Aco04nite_67580</name>
</gene>
<dbReference type="EMBL" id="BOQP01000040">
    <property type="protein sequence ID" value="GIM79844.1"/>
    <property type="molecule type" value="Genomic_DNA"/>
</dbReference>